<keyword evidence="4" id="KW-0479">Metal-binding</keyword>
<dbReference type="NCBIfam" id="TIGR01413">
    <property type="entry name" value="Dyp_perox_fam"/>
    <property type="match status" value="1"/>
</dbReference>
<keyword evidence="5" id="KW-0732">Signal</keyword>
<organism evidence="11 12">
    <name type="scientific">Streptomyces chattanoogensis</name>
    <dbReference type="NCBI Taxonomy" id="66876"/>
    <lineage>
        <taxon>Bacteria</taxon>
        <taxon>Bacillati</taxon>
        <taxon>Actinomycetota</taxon>
        <taxon>Actinomycetes</taxon>
        <taxon>Kitasatosporales</taxon>
        <taxon>Streptomycetaceae</taxon>
        <taxon>Streptomyces</taxon>
    </lineage>
</organism>
<evidence type="ECO:0000259" key="10">
    <source>
        <dbReference type="Pfam" id="PF21105"/>
    </source>
</evidence>
<dbReference type="AlphaFoldDB" id="A0A0N1JYQ9"/>
<feature type="domain" description="Dyp-type peroxidase C-terminal" evidence="9">
    <location>
        <begin position="257"/>
        <end position="407"/>
    </location>
</feature>
<dbReference type="InterPro" id="IPR006314">
    <property type="entry name" value="Dyp_peroxidase"/>
</dbReference>
<evidence type="ECO:0000256" key="5">
    <source>
        <dbReference type="ARBA" id="ARBA00022729"/>
    </source>
</evidence>
<dbReference type="EMBL" id="LGKG01000112">
    <property type="protein sequence ID" value="KPC64203.1"/>
    <property type="molecule type" value="Genomic_DNA"/>
</dbReference>
<dbReference type="PANTHER" id="PTHR30521:SF4">
    <property type="entry name" value="DEFERROCHELATASE"/>
    <property type="match status" value="1"/>
</dbReference>
<sequence>MSVRPTAAPEIEQLPEPPLRRSREIQGNILAAFNKDYMAFRYVRFPDGAGGRGWLSVMLNTVSVTAAVEDFNEEFSLSRRAYGQDPSITATWVGVSLTYEGLLQVANRPADVTADLESFTAFTQGPARRAADLGDDGTSAPQYWLFGADNSGVHAVLIVAADTATALNEKLENIAAADAAHGVTLVHQDDGRTLSGDLRGHEHFGYKDGISQPGVKDFHREDRDHPGHRENRQGTVLVEPGEFVFGHKSESGQPPAAPAWMNNGSLQVVRRLRQDVSGWNQAVVREAEKFTPRTISPDLLGACLVGRWKSGKPLAKPQNPVTGTGSDDNDFTYENDPQGEYTPCAAHIRRTHPRHFERSQRRRIMRRGIPYGPEYTIADDESDRGLMFVCYGTSLEQQFEFVQKIWSNNPDFVPGNDTAPNGIDKVTGTVTGEYPGTPDAHIVLADGSEGTVKMQRFVQTTGAVYAFTPSVSTLRKLAANQPLNTKG</sequence>
<dbReference type="Pfam" id="PF20628">
    <property type="entry name" value="Dyp_perox_C"/>
    <property type="match status" value="1"/>
</dbReference>
<dbReference type="GO" id="GO:0005829">
    <property type="term" value="C:cytosol"/>
    <property type="evidence" value="ECO:0007669"/>
    <property type="project" value="TreeGrafter"/>
</dbReference>
<evidence type="ECO:0000256" key="6">
    <source>
        <dbReference type="ARBA" id="ARBA00023002"/>
    </source>
</evidence>
<keyword evidence="3" id="KW-0349">Heme</keyword>
<dbReference type="PROSITE" id="PS51404">
    <property type="entry name" value="DYP_PEROXIDASE"/>
    <property type="match status" value="1"/>
</dbReference>
<dbReference type="InterPro" id="IPR048328">
    <property type="entry name" value="Dyp_perox_C"/>
</dbReference>
<evidence type="ECO:0000256" key="1">
    <source>
        <dbReference type="ARBA" id="ARBA00001970"/>
    </source>
</evidence>
<evidence type="ECO:0000256" key="4">
    <source>
        <dbReference type="ARBA" id="ARBA00022723"/>
    </source>
</evidence>
<dbReference type="PATRIC" id="fig|66876.3.peg.3123"/>
<gene>
    <name evidence="11" type="ORF">ADL29_14165</name>
</gene>
<reference evidence="12" key="1">
    <citation type="submission" date="2015-07" db="EMBL/GenBank/DDBJ databases">
        <authorList>
            <person name="Ju K.-S."/>
            <person name="Doroghazi J.R."/>
            <person name="Metcalf W.W."/>
        </authorList>
    </citation>
    <scope>NUCLEOTIDE SEQUENCE [LARGE SCALE GENOMIC DNA]</scope>
    <source>
        <strain evidence="12">NRRL ISP-5002</strain>
    </source>
</reference>
<dbReference type="SUPFAM" id="SSF54909">
    <property type="entry name" value="Dimeric alpha+beta barrel"/>
    <property type="match status" value="1"/>
</dbReference>
<evidence type="ECO:0000256" key="2">
    <source>
        <dbReference type="ARBA" id="ARBA00022559"/>
    </source>
</evidence>
<dbReference type="Pfam" id="PF21105">
    <property type="entry name" value="DyP_N"/>
    <property type="match status" value="1"/>
</dbReference>
<feature type="domain" description="DyP dimeric alpha+beta barrel" evidence="10">
    <location>
        <begin position="24"/>
        <end position="177"/>
    </location>
</feature>
<evidence type="ECO:0000313" key="12">
    <source>
        <dbReference type="Proteomes" id="UP000037982"/>
    </source>
</evidence>
<evidence type="ECO:0000256" key="3">
    <source>
        <dbReference type="ARBA" id="ARBA00022617"/>
    </source>
</evidence>
<evidence type="ECO:0000259" key="9">
    <source>
        <dbReference type="Pfam" id="PF20628"/>
    </source>
</evidence>
<proteinExistence type="inferred from homology"/>
<name>A0A0N1JYQ9_9ACTN</name>
<comment type="caution">
    <text evidence="11">The sequence shown here is derived from an EMBL/GenBank/DDBJ whole genome shotgun (WGS) entry which is preliminary data.</text>
</comment>
<keyword evidence="7" id="KW-0408">Iron</keyword>
<evidence type="ECO:0008006" key="13">
    <source>
        <dbReference type="Google" id="ProtNLM"/>
    </source>
</evidence>
<dbReference type="GO" id="GO:0046872">
    <property type="term" value="F:metal ion binding"/>
    <property type="evidence" value="ECO:0007669"/>
    <property type="project" value="UniProtKB-KW"/>
</dbReference>
<dbReference type="InterPro" id="IPR049509">
    <property type="entry name" value="DyP_N"/>
</dbReference>
<evidence type="ECO:0000256" key="8">
    <source>
        <dbReference type="ARBA" id="ARBA00025737"/>
    </source>
</evidence>
<accession>A0A0N1JYQ9</accession>
<keyword evidence="12" id="KW-1185">Reference proteome</keyword>
<keyword evidence="2" id="KW-0575">Peroxidase</keyword>
<dbReference type="PANTHER" id="PTHR30521">
    <property type="entry name" value="DEFERROCHELATASE/PEROXIDASE"/>
    <property type="match status" value="1"/>
</dbReference>
<dbReference type="InterPro" id="IPR011008">
    <property type="entry name" value="Dimeric_a/b-barrel"/>
</dbReference>
<evidence type="ECO:0000313" key="11">
    <source>
        <dbReference type="EMBL" id="KPC64203.1"/>
    </source>
</evidence>
<evidence type="ECO:0000256" key="7">
    <source>
        <dbReference type="ARBA" id="ARBA00023004"/>
    </source>
</evidence>
<dbReference type="Proteomes" id="UP000037982">
    <property type="component" value="Unassembled WGS sequence"/>
</dbReference>
<comment type="cofactor">
    <cofactor evidence="1">
        <name>heme b</name>
        <dbReference type="ChEBI" id="CHEBI:60344"/>
    </cofactor>
</comment>
<protein>
    <recommendedName>
        <fullName evidence="13">Peroxidase</fullName>
    </recommendedName>
</protein>
<dbReference type="GO" id="GO:0020037">
    <property type="term" value="F:heme binding"/>
    <property type="evidence" value="ECO:0007669"/>
    <property type="project" value="InterPro"/>
</dbReference>
<dbReference type="GO" id="GO:0004601">
    <property type="term" value="F:peroxidase activity"/>
    <property type="evidence" value="ECO:0007669"/>
    <property type="project" value="UniProtKB-KW"/>
</dbReference>
<comment type="similarity">
    <text evidence="8">Belongs to the DyP-type peroxidase family.</text>
</comment>
<keyword evidence="6" id="KW-0560">Oxidoreductase</keyword>